<dbReference type="PANTHER" id="PTHR34298">
    <property type="entry name" value="SEGREGATION AND CONDENSATION PROTEIN B"/>
    <property type="match status" value="1"/>
</dbReference>
<dbReference type="PANTHER" id="PTHR34298:SF2">
    <property type="entry name" value="SEGREGATION AND CONDENSATION PROTEIN B"/>
    <property type="match status" value="1"/>
</dbReference>
<reference evidence="7 8" key="1">
    <citation type="submission" date="2014-12" db="EMBL/GenBank/DDBJ databases">
        <title>Comparative genomics of the lactic acid bacteria isolated from the honey bee gut.</title>
        <authorList>
            <person name="Ellegaard K.M."/>
            <person name="Tamarit D."/>
            <person name="Javelind E."/>
            <person name="Olofsson T."/>
            <person name="Andersson S.G."/>
            <person name="Vasquez A."/>
        </authorList>
    </citation>
    <scope>NUCLEOTIDE SEQUENCE [LARGE SCALE GENOMIC DNA]</scope>
    <source>
        <strain evidence="7 8">Biut2</strain>
    </source>
</reference>
<keyword evidence="4 5" id="KW-0131">Cell cycle</keyword>
<dbReference type="HAMAP" id="MF_01804">
    <property type="entry name" value="ScpB"/>
    <property type="match status" value="1"/>
</dbReference>
<dbReference type="PATRIC" id="fig|1218493.3.peg.989"/>
<keyword evidence="2 5" id="KW-0132">Cell division</keyword>
<dbReference type="Proteomes" id="UP000033533">
    <property type="component" value="Unassembled WGS sequence"/>
</dbReference>
<reference evidence="6 9" key="2">
    <citation type="submission" date="2018-05" db="EMBL/GenBank/DDBJ databases">
        <title>Reference genomes for bee gut microbiota database.</title>
        <authorList>
            <person name="Ellegaard K.M."/>
        </authorList>
    </citation>
    <scope>NUCLEOTIDE SEQUENCE [LARGE SCALE GENOMIC DNA]</scope>
    <source>
        <strain evidence="6 9">ESL0186</strain>
    </source>
</reference>
<comment type="similarity">
    <text evidence="5">Belongs to the ScpB family.</text>
</comment>
<organism evidence="7 8">
    <name type="scientific">Lactobacillus kullabergensis</name>
    <dbReference type="NCBI Taxonomy" id="1218493"/>
    <lineage>
        <taxon>Bacteria</taxon>
        <taxon>Bacillati</taxon>
        <taxon>Bacillota</taxon>
        <taxon>Bacilli</taxon>
        <taxon>Lactobacillales</taxon>
        <taxon>Lactobacillaceae</taxon>
        <taxon>Lactobacillus</taxon>
    </lineage>
</organism>
<evidence type="ECO:0000313" key="8">
    <source>
        <dbReference type="Proteomes" id="UP000033533"/>
    </source>
</evidence>
<dbReference type="AlphaFoldDB" id="A0A0F4LCK4"/>
<gene>
    <name evidence="5 7" type="primary">scpB</name>
    <name evidence="6" type="ORF">DKL58_04500</name>
    <name evidence="7" type="ORF">JF76_09370</name>
</gene>
<dbReference type="HOGENOM" id="CLU_045647_5_3_9"/>
<dbReference type="STRING" id="1218493.JF76_09370"/>
<dbReference type="GO" id="GO:0051301">
    <property type="term" value="P:cell division"/>
    <property type="evidence" value="ECO:0007669"/>
    <property type="project" value="UniProtKB-KW"/>
</dbReference>
<keyword evidence="1 5" id="KW-0963">Cytoplasm</keyword>
<dbReference type="EMBL" id="JXBY01000018">
    <property type="protein sequence ID" value="KJY55989.1"/>
    <property type="molecule type" value="Genomic_DNA"/>
</dbReference>
<dbReference type="GO" id="GO:0051304">
    <property type="term" value="P:chromosome separation"/>
    <property type="evidence" value="ECO:0007669"/>
    <property type="project" value="InterPro"/>
</dbReference>
<dbReference type="InterPro" id="IPR036390">
    <property type="entry name" value="WH_DNA-bd_sf"/>
</dbReference>
<sequence length="202" mass="22517">MISKMAQLEALLYVAGDNGIESSNLCELLQVGKPALREISKNLREKLQKNPDSGLQIQHLNDVYKLTTRPEVSKTIENFFQKDLSKSLSQSALEILSIIAYRQPITRVEIDDIRGVNSSGALQTLIWRGLVKINGKKDAPGHPNLYVTSEYFLQYFGYQSLADLPLIEDFEDDSINSEGEIDLFAAKGQADKNIAKTQKGAK</sequence>
<comment type="function">
    <text evidence="5">Participates in chromosomal partition during cell division. May act via the formation of a condensin-like complex containing Smc and ScpA that pull DNA away from mid-cell into both cell halves.</text>
</comment>
<dbReference type="PIRSF" id="PIRSF019345">
    <property type="entry name" value="ScpB"/>
    <property type="match status" value="1"/>
</dbReference>
<evidence type="ECO:0000256" key="3">
    <source>
        <dbReference type="ARBA" id="ARBA00022829"/>
    </source>
</evidence>
<dbReference type="SUPFAM" id="SSF46785">
    <property type="entry name" value="Winged helix' DNA-binding domain"/>
    <property type="match status" value="2"/>
</dbReference>
<dbReference type="OrthoDB" id="9806226at2"/>
<evidence type="ECO:0000313" key="6">
    <source>
        <dbReference type="EMBL" id="AWM75274.1"/>
    </source>
</evidence>
<dbReference type="EMBL" id="CP029477">
    <property type="protein sequence ID" value="AWM75274.1"/>
    <property type="molecule type" value="Genomic_DNA"/>
</dbReference>
<proteinExistence type="inferred from homology"/>
<accession>A0A0F4LCK4</accession>
<dbReference type="GO" id="GO:0005737">
    <property type="term" value="C:cytoplasm"/>
    <property type="evidence" value="ECO:0007669"/>
    <property type="project" value="UniProtKB-SubCell"/>
</dbReference>
<evidence type="ECO:0000313" key="9">
    <source>
        <dbReference type="Proteomes" id="UP000246036"/>
    </source>
</evidence>
<evidence type="ECO:0000256" key="1">
    <source>
        <dbReference type="ARBA" id="ARBA00022490"/>
    </source>
</evidence>
<dbReference type="NCBIfam" id="TIGR00281">
    <property type="entry name" value="SMC-Scp complex subunit ScpB"/>
    <property type="match status" value="1"/>
</dbReference>
<dbReference type="InterPro" id="IPR005234">
    <property type="entry name" value="ScpB_csome_segregation"/>
</dbReference>
<evidence type="ECO:0000256" key="4">
    <source>
        <dbReference type="ARBA" id="ARBA00023306"/>
    </source>
</evidence>
<comment type="subcellular location">
    <subcellularLocation>
        <location evidence="5">Cytoplasm</location>
    </subcellularLocation>
    <text evidence="5">Associated with two foci at the outer edges of the nucleoid region in young cells, and at four foci within both cell halves in older cells.</text>
</comment>
<dbReference type="RefSeq" id="WP_045928047.1">
    <property type="nucleotide sequence ID" value="NZ_CP029477.1"/>
</dbReference>
<evidence type="ECO:0000256" key="2">
    <source>
        <dbReference type="ARBA" id="ARBA00022618"/>
    </source>
</evidence>
<keyword evidence="3 5" id="KW-0159">Chromosome partition</keyword>
<dbReference type="Pfam" id="PF04079">
    <property type="entry name" value="SMC_ScpB"/>
    <property type="match status" value="1"/>
</dbReference>
<evidence type="ECO:0000256" key="5">
    <source>
        <dbReference type="HAMAP-Rule" id="MF_01804"/>
    </source>
</evidence>
<name>A0A0F4LCK4_9LACO</name>
<dbReference type="Gene3D" id="1.10.10.10">
    <property type="entry name" value="Winged helix-like DNA-binding domain superfamily/Winged helix DNA-binding domain"/>
    <property type="match status" value="2"/>
</dbReference>
<dbReference type="InterPro" id="IPR036388">
    <property type="entry name" value="WH-like_DNA-bd_sf"/>
</dbReference>
<protein>
    <recommendedName>
        <fullName evidence="5">Segregation and condensation protein B</fullName>
    </recommendedName>
</protein>
<comment type="subunit">
    <text evidence="5">Homodimer. Homodimerization may be required to stabilize the binding of ScpA to the Smc head domains. Component of a cohesin-like complex composed of ScpA, ScpB and the Smc homodimer, in which ScpA and ScpB bind to the head domain of Smc. The presence of the three proteins is required for the association of the complex with DNA.</text>
</comment>
<dbReference type="KEGG" id="lkl:DKL58_04500"/>
<keyword evidence="9" id="KW-1185">Reference proteome</keyword>
<dbReference type="GO" id="GO:0006260">
    <property type="term" value="P:DNA replication"/>
    <property type="evidence" value="ECO:0007669"/>
    <property type="project" value="UniProtKB-UniRule"/>
</dbReference>
<evidence type="ECO:0000313" key="7">
    <source>
        <dbReference type="EMBL" id="KJY55989.1"/>
    </source>
</evidence>
<dbReference type="Proteomes" id="UP000246036">
    <property type="component" value="Chromosome"/>
</dbReference>